<gene>
    <name evidence="4" type="ORF">ABVK25_002316</name>
</gene>
<dbReference type="InterPro" id="IPR011249">
    <property type="entry name" value="Metalloenz_LuxS/M16"/>
</dbReference>
<feature type="compositionally biased region" description="Acidic residues" evidence="1">
    <location>
        <begin position="1023"/>
        <end position="1067"/>
    </location>
</feature>
<feature type="domain" description="Peptidase M16 C-terminal" evidence="3">
    <location>
        <begin position="197"/>
        <end position="376"/>
    </location>
</feature>
<evidence type="ECO:0000256" key="1">
    <source>
        <dbReference type="SAM" id="MobiDB-lite"/>
    </source>
</evidence>
<proteinExistence type="predicted"/>
<dbReference type="Pfam" id="PF05193">
    <property type="entry name" value="Peptidase_M16_C"/>
    <property type="match status" value="1"/>
</dbReference>
<evidence type="ECO:0000259" key="3">
    <source>
        <dbReference type="Pfam" id="PF05193"/>
    </source>
</evidence>
<evidence type="ECO:0000259" key="2">
    <source>
        <dbReference type="Pfam" id="PF00675"/>
    </source>
</evidence>
<protein>
    <recommendedName>
        <fullName evidence="6">Zinc metalloprotease</fullName>
    </recommendedName>
</protein>
<dbReference type="EMBL" id="JBHFEH010000005">
    <property type="protein sequence ID" value="KAL2057263.1"/>
    <property type="molecule type" value="Genomic_DNA"/>
</dbReference>
<reference evidence="4 5" key="1">
    <citation type="submission" date="2024-09" db="EMBL/GenBank/DDBJ databases">
        <title>Rethinking Asexuality: The Enigmatic Case of Functional Sexual Genes in Lepraria (Stereocaulaceae).</title>
        <authorList>
            <person name="Doellman M."/>
            <person name="Sun Y."/>
            <person name="Barcenas-Pena A."/>
            <person name="Lumbsch H.T."/>
            <person name="Grewe F."/>
        </authorList>
    </citation>
    <scope>NUCLEOTIDE SEQUENCE [LARGE SCALE GENOMIC DNA]</scope>
    <source>
        <strain evidence="4 5">Grewe 0041</strain>
    </source>
</reference>
<dbReference type="PANTHER" id="PTHR43016:SF16">
    <property type="entry name" value="METALLOPROTEASE, PUTATIVE (AFU_ORTHOLOGUE AFUA_4G07610)-RELATED"/>
    <property type="match status" value="1"/>
</dbReference>
<evidence type="ECO:0000313" key="4">
    <source>
        <dbReference type="EMBL" id="KAL2057263.1"/>
    </source>
</evidence>
<keyword evidence="5" id="KW-1185">Reference proteome</keyword>
<organism evidence="4 5">
    <name type="scientific">Lepraria finkii</name>
    <dbReference type="NCBI Taxonomy" id="1340010"/>
    <lineage>
        <taxon>Eukaryota</taxon>
        <taxon>Fungi</taxon>
        <taxon>Dikarya</taxon>
        <taxon>Ascomycota</taxon>
        <taxon>Pezizomycotina</taxon>
        <taxon>Lecanoromycetes</taxon>
        <taxon>OSLEUM clade</taxon>
        <taxon>Lecanoromycetidae</taxon>
        <taxon>Lecanorales</taxon>
        <taxon>Lecanorineae</taxon>
        <taxon>Stereocaulaceae</taxon>
        <taxon>Lepraria</taxon>
    </lineage>
</organism>
<dbReference type="Pfam" id="PF00675">
    <property type="entry name" value="Peptidase_M16"/>
    <property type="match status" value="1"/>
</dbReference>
<evidence type="ECO:0000313" key="5">
    <source>
        <dbReference type="Proteomes" id="UP001590951"/>
    </source>
</evidence>
<feature type="region of interest" description="Disordered" evidence="1">
    <location>
        <begin position="1020"/>
        <end position="1067"/>
    </location>
</feature>
<sequence>MSATSQSPHFREIQKFVTDYAPACLTQYESTRTGMRVVVVDQEGPTVHGSFTLATEIHDDSGAPHTLEHLCFMGSKSYRYKSFLDKLATRGYSDTNAWTATDYTEYTLNSAGWEGFAQILPVYLEHIIVPTLTDSACYTEVHHVDGSGNDAGVVYSEMQAEQNEKDMLLFVNNKRMLYPEEVGFRYETFGMMDTLRDLTADRIREYHREMYQPKNLCLVIIGVVDHSNLLHVLENFEETILEDIPKPDAPFKRPWVDSPQAPPLKHSLLGTVEFPEEDETSGEVMVSFFGPNRLDSQLCRAIVCLLRYLAGSTASVLENTLVEKEQLASAVIYDYESRPTTVVSFNLTGVSTEKLEHVEARFLEILTGVAAKPIDLDYMKDCVKAERRQVKFLAEESSSKFFSDPIIKEFLFGNRDGSTLQGRMKNLRDYDALEAWNDSEWRHRLKSWFVEAPHVTMFARPSAKIARTFKREERARVSLRKKNLGEAGLKELDKKLTAAKAENEVEIPKEVLERFEIPGTRSIHFITTFTARSGAARAMGSLENPIQKMIDQDSDLPLFIHFEHIQSNFANLTVVLGTDLVPIALRPMLSIYMDNFFSSPMQQDGTIVDFEKVIMGLERETVGYEIDTGQRIGNSEVISIKLQVEVEKYQAAILWFKDLMFSSIFDIERIKATTTRMLADIPEEKRNGSNMSNAIELIVGTEPSSLGRACNTLTSAVYLKRVKKILEKDPETILEQLKQINAALCQPSNLRILVIANIEKLHHPVSSWQTLIEGLDTTMPLKPLDTRLSRLSNSGSNPGNMAYIVPMPSIDSSFLLVISKGPSLFNDPAIPALMVATAYLNAVEGPLWTATRGTGLAYGTNIYRHVESGQISLSIYRTPDATKAFIASKDVVQDLVSGKTAMDKFALEGAISSIVLNFANAEDTTLSAAQSSFIRQVIRDLPKNWPEIVLERVRKVTAEEIREVMKEVVLPLFDAMKANLFVTCAPVMKKKIVMGFGELGFKSDIKPLAYFQDDYGLKVGEGADGEAAGDDADMDDEEEEDDDSEDPEGENDEDEDEDEDEDSEISE</sequence>
<feature type="domain" description="Peptidase M16 N-terminal" evidence="2">
    <location>
        <begin position="58"/>
        <end position="143"/>
    </location>
</feature>
<dbReference type="PANTHER" id="PTHR43016">
    <property type="entry name" value="PRESEQUENCE PROTEASE"/>
    <property type="match status" value="1"/>
</dbReference>
<evidence type="ECO:0008006" key="6">
    <source>
        <dbReference type="Google" id="ProtNLM"/>
    </source>
</evidence>
<dbReference type="InterPro" id="IPR007863">
    <property type="entry name" value="Peptidase_M16_C"/>
</dbReference>
<dbReference type="Gene3D" id="3.30.830.10">
    <property type="entry name" value="Metalloenzyme, LuxS/M16 peptidase-like"/>
    <property type="match status" value="4"/>
</dbReference>
<name>A0ABR4BMU2_9LECA</name>
<dbReference type="SUPFAM" id="SSF63411">
    <property type="entry name" value="LuxS/MPP-like metallohydrolase"/>
    <property type="match status" value="4"/>
</dbReference>
<dbReference type="Proteomes" id="UP001590951">
    <property type="component" value="Unassembled WGS sequence"/>
</dbReference>
<comment type="caution">
    <text evidence="4">The sequence shown here is derived from an EMBL/GenBank/DDBJ whole genome shotgun (WGS) entry which is preliminary data.</text>
</comment>
<accession>A0ABR4BMU2</accession>
<dbReference type="InterPro" id="IPR011765">
    <property type="entry name" value="Pept_M16_N"/>
</dbReference>